<dbReference type="Gene3D" id="3.20.20.80">
    <property type="entry name" value="Glycosidases"/>
    <property type="match status" value="1"/>
</dbReference>
<dbReference type="Pfam" id="PF00128">
    <property type="entry name" value="Alpha-amylase"/>
    <property type="match status" value="1"/>
</dbReference>
<name>A0ABW2EM88_9BACI</name>
<dbReference type="CDD" id="cd11316">
    <property type="entry name" value="AmyAc_bac2_AmyA"/>
    <property type="match status" value="1"/>
</dbReference>
<evidence type="ECO:0000256" key="2">
    <source>
        <dbReference type="ARBA" id="ARBA00023295"/>
    </source>
</evidence>
<keyword evidence="5" id="KW-1185">Reference proteome</keyword>
<protein>
    <submittedName>
        <fullName evidence="4">Alpha-amylase family glycosyl hydrolase</fullName>
    </submittedName>
</protein>
<dbReference type="RefSeq" id="WP_390217093.1">
    <property type="nucleotide sequence ID" value="NZ_JBHSZV010000027.1"/>
</dbReference>
<evidence type="ECO:0000256" key="1">
    <source>
        <dbReference type="ARBA" id="ARBA00008061"/>
    </source>
</evidence>
<comment type="caution">
    <text evidence="4">The sequence shown here is derived from an EMBL/GenBank/DDBJ whole genome shotgun (WGS) entry which is preliminary data.</text>
</comment>
<evidence type="ECO:0000313" key="4">
    <source>
        <dbReference type="EMBL" id="MFC7062347.1"/>
    </source>
</evidence>
<dbReference type="PANTHER" id="PTHR10357:SF179">
    <property type="entry name" value="NEUTRAL AND BASIC AMINO ACID TRANSPORT PROTEIN RBAT"/>
    <property type="match status" value="1"/>
</dbReference>
<dbReference type="Proteomes" id="UP001596410">
    <property type="component" value="Unassembled WGS sequence"/>
</dbReference>
<gene>
    <name evidence="4" type="ORF">ACFQIC_10800</name>
</gene>
<accession>A0ABW2EM88</accession>
<dbReference type="SUPFAM" id="SSF51445">
    <property type="entry name" value="(Trans)glycosidases"/>
    <property type="match status" value="1"/>
</dbReference>
<dbReference type="EMBL" id="JBHSZV010000027">
    <property type="protein sequence ID" value="MFC7062347.1"/>
    <property type="molecule type" value="Genomic_DNA"/>
</dbReference>
<evidence type="ECO:0000313" key="5">
    <source>
        <dbReference type="Proteomes" id="UP001596410"/>
    </source>
</evidence>
<organism evidence="4 5">
    <name type="scientific">Halobacillus seohaensis</name>
    <dbReference type="NCBI Taxonomy" id="447421"/>
    <lineage>
        <taxon>Bacteria</taxon>
        <taxon>Bacillati</taxon>
        <taxon>Bacillota</taxon>
        <taxon>Bacilli</taxon>
        <taxon>Bacillales</taxon>
        <taxon>Bacillaceae</taxon>
        <taxon>Halobacillus</taxon>
    </lineage>
</organism>
<dbReference type="SUPFAM" id="SSF51011">
    <property type="entry name" value="Glycosyl hydrolase domain"/>
    <property type="match status" value="1"/>
</dbReference>
<feature type="domain" description="Glycosyl hydrolase family 13 catalytic" evidence="3">
    <location>
        <begin position="12"/>
        <end position="409"/>
    </location>
</feature>
<dbReference type="SMART" id="SM00642">
    <property type="entry name" value="Aamy"/>
    <property type="match status" value="1"/>
</dbReference>
<dbReference type="GO" id="GO:0016787">
    <property type="term" value="F:hydrolase activity"/>
    <property type="evidence" value="ECO:0007669"/>
    <property type="project" value="UniProtKB-KW"/>
</dbReference>
<dbReference type="InterPro" id="IPR017853">
    <property type="entry name" value="GH"/>
</dbReference>
<keyword evidence="4" id="KW-0378">Hydrolase</keyword>
<dbReference type="PANTHER" id="PTHR10357">
    <property type="entry name" value="ALPHA-AMYLASE FAMILY MEMBER"/>
    <property type="match status" value="1"/>
</dbReference>
<sequence length="496" mass="57094">MKNNSTNGIFYEIYVNSFYDSNGDGHGDLNGITAKLDYLNDGNPHSKKSLQVDGLWLMPINPSPSYHKYDVTDYYSVDPIYGTLADFQNLVSEAHKRNTKVIIDLVINHTSSEHPWFKEASSNPNSNYRDYYVWADDETDLGQRGAWGQELWHKNPNGEGFYYGVFWHGMPDLNFDHQDVRKEMKDIGRFWLNQGVDGFRLDAALYIYDGDTEEGADKNIQWWNDFRDAMKKTKQEAYLVGEVWHKPQVIAPYYQSLDSLFNFDLASTIVRSVNDTFDQGVVTTAMYTDELYNKYNHNKIDAIFLTNHDQNRVMSELYSIGDKAKSAASILLTLPGNPFLYYGEEIGMTGEKPDELIREPFRWYEGDGEGQTSWETPQYNTGDNGVSVEAQDHSKDSLLNHYRELIRLRHKHVELQKGDLQEIQVSNPQIIAFTRSYQNKSFEVYHNISDQAVAISVSRKGKKIYSSHKDAKKRKSILVLPSHTTVLIKNKKAMTD</sequence>
<dbReference type="InterPro" id="IPR006047">
    <property type="entry name" value="GH13_cat_dom"/>
</dbReference>
<evidence type="ECO:0000259" key="3">
    <source>
        <dbReference type="SMART" id="SM00642"/>
    </source>
</evidence>
<comment type="similarity">
    <text evidence="1">Belongs to the glycosyl hydrolase 13 family.</text>
</comment>
<keyword evidence="2" id="KW-0326">Glycosidase</keyword>
<proteinExistence type="inferred from homology"/>
<dbReference type="InterPro" id="IPR045857">
    <property type="entry name" value="O16G_dom_2"/>
</dbReference>
<dbReference type="Gene3D" id="3.90.400.10">
    <property type="entry name" value="Oligo-1,6-glucosidase, Domain 2"/>
    <property type="match status" value="1"/>
</dbReference>
<reference evidence="5" key="1">
    <citation type="journal article" date="2019" name="Int. J. Syst. Evol. Microbiol.">
        <title>The Global Catalogue of Microorganisms (GCM) 10K type strain sequencing project: providing services to taxonomists for standard genome sequencing and annotation.</title>
        <authorList>
            <consortium name="The Broad Institute Genomics Platform"/>
            <consortium name="The Broad Institute Genome Sequencing Center for Infectious Disease"/>
            <person name="Wu L."/>
            <person name="Ma J."/>
        </authorList>
    </citation>
    <scope>NUCLEOTIDE SEQUENCE [LARGE SCALE GENOMIC DNA]</scope>
    <source>
        <strain evidence="5">CGMCC 4.1621</strain>
    </source>
</reference>